<dbReference type="EMBL" id="WAAR01000041">
    <property type="protein sequence ID" value="KAB1116491.1"/>
    <property type="molecule type" value="Genomic_DNA"/>
</dbReference>
<dbReference type="EMBL" id="CP031263">
    <property type="protein sequence ID" value="AXH93418.1"/>
    <property type="molecule type" value="Genomic_DNA"/>
</dbReference>
<evidence type="ECO:0000256" key="1">
    <source>
        <dbReference type="ARBA" id="ARBA00007637"/>
    </source>
</evidence>
<name>A0A1C6TPP6_9ACTN</name>
<gene>
    <name evidence="3" type="ORF">DVH21_27645</name>
    <name evidence="4" type="ORF">F6X54_11565</name>
</gene>
<dbReference type="SUPFAM" id="SSF51735">
    <property type="entry name" value="NAD(P)-binding Rossmann-fold domains"/>
    <property type="match status" value="1"/>
</dbReference>
<dbReference type="Proteomes" id="UP000253958">
    <property type="component" value="Chromosome"/>
</dbReference>
<accession>A0A1C6TPP6</accession>
<dbReference type="AlphaFoldDB" id="A0A1C6TPP6"/>
<proteinExistence type="inferred from homology"/>
<evidence type="ECO:0000313" key="5">
    <source>
        <dbReference type="Proteomes" id="UP000253958"/>
    </source>
</evidence>
<reference evidence="4 6" key="3">
    <citation type="submission" date="2019-09" db="EMBL/GenBank/DDBJ databases">
        <title>High taxonomic diversity of Micromonospora strains isolated from Medicago sativa nodules in different geographical locations.</title>
        <authorList>
            <person name="Martinez-Hidalgo P."/>
            <person name="Flores-Felix J.D."/>
            <person name="Velazquez E."/>
            <person name="Brau L."/>
            <person name="Trujillo M.E."/>
            <person name="Martinez-Molina E."/>
        </authorList>
    </citation>
    <scope>NUCLEOTIDE SEQUENCE [LARGE SCALE GENOMIC DNA]</scope>
    <source>
        <strain evidence="4 6">ALFB5</strain>
    </source>
</reference>
<protein>
    <submittedName>
        <fullName evidence="3">NAD(P)-dependent oxidoreductase</fullName>
    </submittedName>
</protein>
<evidence type="ECO:0000313" key="6">
    <source>
        <dbReference type="Proteomes" id="UP000471364"/>
    </source>
</evidence>
<reference evidence="3 5" key="2">
    <citation type="submission" date="2018-08" db="EMBL/GenBank/DDBJ databases">
        <title>Streptomyces kandeliansis sp. nov., an endophytic bacterium isolated from mangrove plant.</title>
        <authorList>
            <person name="Wang R."/>
        </authorList>
    </citation>
    <scope>NUCLEOTIDE SEQUENCE [LARGE SCALE GENOMIC DNA]</scope>
    <source>
        <strain evidence="3">110B</strain>
        <strain evidence="5">H14(2018)</strain>
    </source>
</reference>
<dbReference type="InterPro" id="IPR036291">
    <property type="entry name" value="NAD(P)-bd_dom_sf"/>
</dbReference>
<dbReference type="Proteomes" id="UP000471364">
    <property type="component" value="Unassembled WGS sequence"/>
</dbReference>
<comment type="similarity">
    <text evidence="1">Belongs to the NAD(P)-dependent epimerase/dehydratase family.</text>
</comment>
<evidence type="ECO:0000313" key="3">
    <source>
        <dbReference type="EMBL" id="AXH93418.1"/>
    </source>
</evidence>
<dbReference type="RefSeq" id="WP_013287163.1">
    <property type="nucleotide sequence ID" value="NZ_CP107893.1"/>
</dbReference>
<dbReference type="PANTHER" id="PTHR43000">
    <property type="entry name" value="DTDP-D-GLUCOSE 4,6-DEHYDRATASE-RELATED"/>
    <property type="match status" value="1"/>
</dbReference>
<sequence>MTGADPMRLIGSGFLARHLRPLADAYPGVTVLAAGVPRHPLPDAEHEREARLVADTLRDCVRDGRQLVFFSTVSMYGGPGCQGREDDPVEPALPYGRHKLDLEGMIRDCGVPYLILRLGYVLGPGEPEFRLVPAIIRQLRAGRVTVQPGARRDIVHVEDWMTVVDRLLATGVTDEVVNVASGDCAEIAAVIDVLERHLGVTAERVLLDSTVSHCPSIAKLRTLVPEVTALGFGPGYHRVALARYLSSLRATG</sequence>
<dbReference type="InterPro" id="IPR001509">
    <property type="entry name" value="Epimerase_deHydtase"/>
</dbReference>
<dbReference type="Gene3D" id="3.40.50.720">
    <property type="entry name" value="NAD(P)-binding Rossmann-like Domain"/>
    <property type="match status" value="1"/>
</dbReference>
<feature type="domain" description="NAD-dependent epimerase/dehydratase" evidence="2">
    <location>
        <begin position="47"/>
        <end position="180"/>
    </location>
</feature>
<keyword evidence="6" id="KW-1185">Reference proteome</keyword>
<reference evidence="3 5" key="1">
    <citation type="submission" date="2018-07" db="EMBL/GenBank/DDBJ databases">
        <authorList>
            <person name="Ye Y."/>
        </authorList>
    </citation>
    <scope>NUCLEOTIDE SEQUENCE [LARGE SCALE GENOMIC DNA]</scope>
    <source>
        <strain evidence="3">110B</strain>
        <strain evidence="5">H14(2018)</strain>
    </source>
</reference>
<organism evidence="3 5">
    <name type="scientific">Micromonospora aurantiaca</name>
    <name type="common">nom. illeg.</name>
    <dbReference type="NCBI Taxonomy" id="47850"/>
    <lineage>
        <taxon>Bacteria</taxon>
        <taxon>Bacillati</taxon>
        <taxon>Actinomycetota</taxon>
        <taxon>Actinomycetes</taxon>
        <taxon>Micromonosporales</taxon>
        <taxon>Micromonosporaceae</taxon>
        <taxon>Micromonospora</taxon>
    </lineage>
</organism>
<dbReference type="OMA" id="PYVQHKL"/>
<evidence type="ECO:0000259" key="2">
    <source>
        <dbReference type="Pfam" id="PF01370"/>
    </source>
</evidence>
<evidence type="ECO:0000313" key="4">
    <source>
        <dbReference type="EMBL" id="KAB1116491.1"/>
    </source>
</evidence>
<dbReference type="Pfam" id="PF01370">
    <property type="entry name" value="Epimerase"/>
    <property type="match status" value="1"/>
</dbReference>